<dbReference type="EMBL" id="JACHFD010000008">
    <property type="protein sequence ID" value="MBB5351782.1"/>
    <property type="molecule type" value="Genomic_DNA"/>
</dbReference>
<sequence length="240" mass="26390">MTTLRSLLLLSVLVPVLKAEPRIWKNTDASSSFEGEWVAETAATVTIRRSDGKEFELSKSKLHTDDLTWLAQKDAPPEEAVFDTLCFGDTRADVEAKLLKSKVVEPIVDPKFLGRMGLNGSFRTRQKIGGQPCLLFFTWNQDTLSEILLRTDGGPASTYDSSLRATWEGLIGLLTELHGKPVQNASYPKKEALPDGGFLGSHLWHLPHGGSALLGTSREGDAYQTAIRFTAEKVQPVVTH</sequence>
<dbReference type="Proteomes" id="UP000557717">
    <property type="component" value="Unassembled WGS sequence"/>
</dbReference>
<evidence type="ECO:0000313" key="2">
    <source>
        <dbReference type="Proteomes" id="UP000557717"/>
    </source>
</evidence>
<evidence type="ECO:0008006" key="3">
    <source>
        <dbReference type="Google" id="ProtNLM"/>
    </source>
</evidence>
<dbReference type="RefSeq" id="WP_184018246.1">
    <property type="nucleotide sequence ID" value="NZ_JACHFD010000008.1"/>
</dbReference>
<protein>
    <recommendedName>
        <fullName evidence="3">SLA1 homology domain-containing protein</fullName>
    </recommendedName>
</protein>
<keyword evidence="2" id="KW-1185">Reference proteome</keyword>
<dbReference type="Gene3D" id="2.30.30.700">
    <property type="entry name" value="SLA1 homology domain 1"/>
    <property type="match status" value="1"/>
</dbReference>
<name>A0A840V1A5_9BACT</name>
<gene>
    <name evidence="1" type="ORF">HNR46_002021</name>
</gene>
<evidence type="ECO:0000313" key="1">
    <source>
        <dbReference type="EMBL" id="MBB5351782.1"/>
    </source>
</evidence>
<dbReference type="AlphaFoldDB" id="A0A840V1A5"/>
<comment type="caution">
    <text evidence="1">The sequence shown here is derived from an EMBL/GenBank/DDBJ whole genome shotgun (WGS) entry which is preliminary data.</text>
</comment>
<organism evidence="1 2">
    <name type="scientific">Haloferula luteola</name>
    <dbReference type="NCBI Taxonomy" id="595692"/>
    <lineage>
        <taxon>Bacteria</taxon>
        <taxon>Pseudomonadati</taxon>
        <taxon>Verrucomicrobiota</taxon>
        <taxon>Verrucomicrobiia</taxon>
        <taxon>Verrucomicrobiales</taxon>
        <taxon>Verrucomicrobiaceae</taxon>
        <taxon>Haloferula</taxon>
    </lineage>
</organism>
<accession>A0A840V1A5</accession>
<reference evidence="1 2" key="1">
    <citation type="submission" date="2020-08" db="EMBL/GenBank/DDBJ databases">
        <title>Genomic Encyclopedia of Type Strains, Phase IV (KMG-IV): sequencing the most valuable type-strain genomes for metagenomic binning, comparative biology and taxonomic classification.</title>
        <authorList>
            <person name="Goeker M."/>
        </authorList>
    </citation>
    <scope>NUCLEOTIDE SEQUENCE [LARGE SCALE GENOMIC DNA]</scope>
    <source>
        <strain evidence="1 2">YC6886</strain>
    </source>
</reference>
<proteinExistence type="predicted"/>